<organism evidence="1 2">
    <name type="scientific">Cronartium quercuum f. sp. fusiforme G11</name>
    <dbReference type="NCBI Taxonomy" id="708437"/>
    <lineage>
        <taxon>Eukaryota</taxon>
        <taxon>Fungi</taxon>
        <taxon>Dikarya</taxon>
        <taxon>Basidiomycota</taxon>
        <taxon>Pucciniomycotina</taxon>
        <taxon>Pucciniomycetes</taxon>
        <taxon>Pucciniales</taxon>
        <taxon>Coleosporiaceae</taxon>
        <taxon>Cronartium</taxon>
    </lineage>
</organism>
<dbReference type="AlphaFoldDB" id="A0A9P6NNL3"/>
<name>A0A9P6NNL3_9BASI</name>
<sequence>MSAQIAYNAQRQRKTFVSQRGFVSAGRRARFLRTRDNKGWTELVFRAIFAYLNATYHL</sequence>
<reference evidence="1" key="1">
    <citation type="submission" date="2013-11" db="EMBL/GenBank/DDBJ databases">
        <title>Genome sequence of the fusiform rust pathogen reveals effectors for host alternation and coevolution with pine.</title>
        <authorList>
            <consortium name="DOE Joint Genome Institute"/>
            <person name="Smith K."/>
            <person name="Pendleton A."/>
            <person name="Kubisiak T."/>
            <person name="Anderson C."/>
            <person name="Salamov A."/>
            <person name="Aerts A."/>
            <person name="Riley R."/>
            <person name="Clum A."/>
            <person name="Lindquist E."/>
            <person name="Ence D."/>
            <person name="Campbell M."/>
            <person name="Kronenberg Z."/>
            <person name="Feau N."/>
            <person name="Dhillon B."/>
            <person name="Hamelin R."/>
            <person name="Burleigh J."/>
            <person name="Smith J."/>
            <person name="Yandell M."/>
            <person name="Nelson C."/>
            <person name="Grigoriev I."/>
            <person name="Davis J."/>
        </authorList>
    </citation>
    <scope>NUCLEOTIDE SEQUENCE</scope>
    <source>
        <strain evidence="1">G11</strain>
    </source>
</reference>
<dbReference type="EMBL" id="MU167233">
    <property type="protein sequence ID" value="KAG0148842.1"/>
    <property type="molecule type" value="Genomic_DNA"/>
</dbReference>
<evidence type="ECO:0000313" key="1">
    <source>
        <dbReference type="EMBL" id="KAG0148842.1"/>
    </source>
</evidence>
<proteinExistence type="predicted"/>
<keyword evidence="2" id="KW-1185">Reference proteome</keyword>
<comment type="caution">
    <text evidence="1">The sequence shown here is derived from an EMBL/GenBank/DDBJ whole genome shotgun (WGS) entry which is preliminary data.</text>
</comment>
<evidence type="ECO:0000313" key="2">
    <source>
        <dbReference type="Proteomes" id="UP000886653"/>
    </source>
</evidence>
<protein>
    <submittedName>
        <fullName evidence="1">Uncharacterized protein</fullName>
    </submittedName>
</protein>
<dbReference type="Proteomes" id="UP000886653">
    <property type="component" value="Unassembled WGS sequence"/>
</dbReference>
<accession>A0A9P6NNL3</accession>
<gene>
    <name evidence="1" type="ORF">CROQUDRAFT_89892</name>
</gene>